<dbReference type="EMBL" id="BSPW01000019">
    <property type="protein sequence ID" value="GLT17091.1"/>
    <property type="molecule type" value="Genomic_DNA"/>
</dbReference>
<sequence>MRIKTLAACTAAFIAMSSQAQTSTYIYCGLKDGSDWEWHFDNNDNYSIISGRWARITQANGRYFNVFRVSESDLQALALSCPAGYQPQPADAGTSHWEVFEVFRNDGSRYIIDSYRTYYTLGSSTVAANFQLRV</sequence>
<accession>A0ABQ6EVI2</accession>
<keyword evidence="1" id="KW-0732">Signal</keyword>
<organism evidence="2 3">
    <name type="scientific">Vibrio zhanjiangensis</name>
    <dbReference type="NCBI Taxonomy" id="1046128"/>
    <lineage>
        <taxon>Bacteria</taxon>
        <taxon>Pseudomonadati</taxon>
        <taxon>Pseudomonadota</taxon>
        <taxon>Gammaproteobacteria</taxon>
        <taxon>Vibrionales</taxon>
        <taxon>Vibrionaceae</taxon>
        <taxon>Vibrio</taxon>
    </lineage>
</organism>
<proteinExistence type="predicted"/>
<evidence type="ECO:0000313" key="2">
    <source>
        <dbReference type="EMBL" id="GLT17091.1"/>
    </source>
</evidence>
<name>A0ABQ6EVI2_9VIBR</name>
<evidence type="ECO:0000256" key="1">
    <source>
        <dbReference type="SAM" id="SignalP"/>
    </source>
</evidence>
<reference evidence="3" key="1">
    <citation type="journal article" date="2019" name="Int. J. Syst. Evol. Microbiol.">
        <title>The Global Catalogue of Microorganisms (GCM) 10K type strain sequencing project: providing services to taxonomists for standard genome sequencing and annotation.</title>
        <authorList>
            <consortium name="The Broad Institute Genomics Platform"/>
            <consortium name="The Broad Institute Genome Sequencing Center for Infectious Disease"/>
            <person name="Wu L."/>
            <person name="Ma J."/>
        </authorList>
    </citation>
    <scope>NUCLEOTIDE SEQUENCE [LARGE SCALE GENOMIC DNA]</scope>
    <source>
        <strain evidence="3">NBRC 108723</strain>
    </source>
</reference>
<gene>
    <name evidence="2" type="ORF">GCM10007938_08680</name>
</gene>
<dbReference type="RefSeq" id="WP_284191010.1">
    <property type="nucleotide sequence ID" value="NZ_BSPW01000019.1"/>
</dbReference>
<protein>
    <recommendedName>
        <fullName evidence="4">Secreted protein</fullName>
    </recommendedName>
</protein>
<dbReference type="Proteomes" id="UP001157138">
    <property type="component" value="Unassembled WGS sequence"/>
</dbReference>
<comment type="caution">
    <text evidence="2">The sequence shown here is derived from an EMBL/GenBank/DDBJ whole genome shotgun (WGS) entry which is preliminary data.</text>
</comment>
<evidence type="ECO:0000313" key="3">
    <source>
        <dbReference type="Proteomes" id="UP001157138"/>
    </source>
</evidence>
<keyword evidence="3" id="KW-1185">Reference proteome</keyword>
<evidence type="ECO:0008006" key="4">
    <source>
        <dbReference type="Google" id="ProtNLM"/>
    </source>
</evidence>
<feature type="signal peptide" evidence="1">
    <location>
        <begin position="1"/>
        <end position="20"/>
    </location>
</feature>
<feature type="chain" id="PRO_5046809510" description="Secreted protein" evidence="1">
    <location>
        <begin position="21"/>
        <end position="134"/>
    </location>
</feature>